<organism evidence="1 2">
    <name type="scientific">Mucor flavus</name>
    <dbReference type="NCBI Taxonomy" id="439312"/>
    <lineage>
        <taxon>Eukaryota</taxon>
        <taxon>Fungi</taxon>
        <taxon>Fungi incertae sedis</taxon>
        <taxon>Mucoromycota</taxon>
        <taxon>Mucoromycotina</taxon>
        <taxon>Mucoromycetes</taxon>
        <taxon>Mucorales</taxon>
        <taxon>Mucorineae</taxon>
        <taxon>Mucoraceae</taxon>
        <taxon>Mucor</taxon>
    </lineage>
</organism>
<evidence type="ECO:0000313" key="2">
    <source>
        <dbReference type="Proteomes" id="UP001473302"/>
    </source>
</evidence>
<protein>
    <submittedName>
        <fullName evidence="1">Uncharacterized protein</fullName>
    </submittedName>
</protein>
<dbReference type="Gene3D" id="3.30.420.40">
    <property type="match status" value="2"/>
</dbReference>
<dbReference type="Proteomes" id="UP001473302">
    <property type="component" value="Unassembled WGS sequence"/>
</dbReference>
<name>A0ABP9YZE9_9FUNG</name>
<gene>
    <name evidence="1" type="ORF">MFLAVUS_005686</name>
</gene>
<dbReference type="CDD" id="cd10170">
    <property type="entry name" value="ASKHA_NBD_HSP70"/>
    <property type="match status" value="1"/>
</dbReference>
<comment type="caution">
    <text evidence="1">The sequence shown here is derived from an EMBL/GenBank/DDBJ whole genome shotgun (WGS) entry which is preliminary data.</text>
</comment>
<dbReference type="EMBL" id="BAABUK010000012">
    <property type="protein sequence ID" value="GAA5812236.1"/>
    <property type="molecule type" value="Genomic_DNA"/>
</dbReference>
<keyword evidence="2" id="KW-1185">Reference proteome</keyword>
<evidence type="ECO:0000313" key="1">
    <source>
        <dbReference type="EMBL" id="GAA5812236.1"/>
    </source>
</evidence>
<accession>A0ABP9YZE9</accession>
<dbReference type="InterPro" id="IPR043129">
    <property type="entry name" value="ATPase_NBD"/>
</dbReference>
<dbReference type="PANTHER" id="PTHR14187:SF5">
    <property type="entry name" value="HEAT SHOCK 70 KDA PROTEIN 12A"/>
    <property type="match status" value="1"/>
</dbReference>
<dbReference type="PANTHER" id="PTHR14187">
    <property type="entry name" value="ALPHA KINASE/ELONGATION FACTOR 2 KINASE"/>
    <property type="match status" value="1"/>
</dbReference>
<proteinExistence type="predicted"/>
<sequence>MQNEAPILKYLLSIYKCGLEATSISKKEIDEYDSCIRLFKLHLSEKSRPDLTELPRGLDIVTVISDYLKYLHKHICSDIQKALGSGGANFEKKLESFRYCLTVPAIWTDDAKSKMREACILAGIINRNDHVDRLLMVGEPEAAALYSEKMKGGISIKSGERLMIVDAGGGTIDLITFEKTIDGETKSFKEIVDGDGNSSGSSQLDRKFREFVVRNTYSFALDDVSLDQLVDTFRTSTKIEIDHETPDDPVYINLPNSLRGRTIEEHNGFKMDIETLSIPTKLLLNQVFDPVIEEIIYMINYQLEALDEKLLHYIILVGGFGQNTYLLQRIRNEFGKKEKVGDIIVPDVRELAVARGAVYFGLDPYSISHRRMRVSYGISISSPFIEDLDNPEYKIFDSHGNAYCKNRFDRLVSKGEDVSIKDCVSRDYKTQNSETFSIKLYSYSGDITPRYVSVSDEDAKGTANIVADFVVPLPLSHGLDTSFKMDMYFGHMEIKIEVTLDGSEDKRTFTASY</sequence>
<dbReference type="Gene3D" id="3.90.640.10">
    <property type="entry name" value="Actin, Chain A, domain 4"/>
    <property type="match status" value="1"/>
</dbReference>
<dbReference type="SUPFAM" id="SSF53067">
    <property type="entry name" value="Actin-like ATPase domain"/>
    <property type="match status" value="2"/>
</dbReference>
<reference evidence="1 2" key="1">
    <citation type="submission" date="2024-04" db="EMBL/GenBank/DDBJ databases">
        <title>genome sequences of Mucor flavus KT1a and Helicostylum pulchrum KT1b strains isolated from the surface of a dry-aged beef.</title>
        <authorList>
            <person name="Toyotome T."/>
            <person name="Hosono M."/>
            <person name="Torimaru M."/>
            <person name="Fukuda K."/>
            <person name="Mikami N."/>
        </authorList>
    </citation>
    <scope>NUCLEOTIDE SEQUENCE [LARGE SCALE GENOMIC DNA]</scope>
    <source>
        <strain evidence="1 2">KT1a</strain>
    </source>
</reference>